<dbReference type="HAMAP" id="MF_00114">
    <property type="entry name" value="DeoC_type1"/>
    <property type="match status" value="1"/>
</dbReference>
<keyword evidence="4" id="KW-0456">Lyase</keyword>
<name>A0A813UHH9_9BILA</name>
<dbReference type="Proteomes" id="UP000663844">
    <property type="component" value="Unassembled WGS sequence"/>
</dbReference>
<feature type="active site" description="Proton donor/acceptor" evidence="9">
    <location>
        <position position="204"/>
    </location>
</feature>
<dbReference type="NCBIfam" id="TIGR00126">
    <property type="entry name" value="deoC"/>
    <property type="match status" value="1"/>
</dbReference>
<evidence type="ECO:0000256" key="2">
    <source>
        <dbReference type="ARBA" id="ARBA00012515"/>
    </source>
</evidence>
<dbReference type="GO" id="GO:0009264">
    <property type="term" value="P:deoxyribonucleotide catabolic process"/>
    <property type="evidence" value="ECO:0007669"/>
    <property type="project" value="InterPro"/>
</dbReference>
<dbReference type="EC" id="4.1.2.4" evidence="2"/>
<protein>
    <recommendedName>
        <fullName evidence="2">deoxyribose-phosphate aldolase</fullName>
        <ecNumber evidence="2">4.1.2.4</ecNumber>
    </recommendedName>
    <alternativeName>
        <fullName evidence="6">2-deoxy-D-ribose 5-phosphate aldolase</fullName>
    </alternativeName>
</protein>
<comment type="catalytic activity">
    <reaction evidence="7">
        <text>2-deoxy-D-ribose 5-phosphate = D-glyceraldehyde 3-phosphate + acetaldehyde</text>
        <dbReference type="Rhea" id="RHEA:12821"/>
        <dbReference type="ChEBI" id="CHEBI:15343"/>
        <dbReference type="ChEBI" id="CHEBI:59776"/>
        <dbReference type="ChEBI" id="CHEBI:62877"/>
        <dbReference type="EC" id="4.1.2.4"/>
    </reaction>
</comment>
<evidence type="ECO:0000256" key="7">
    <source>
        <dbReference type="ARBA" id="ARBA00048791"/>
    </source>
</evidence>
<evidence type="ECO:0000256" key="3">
    <source>
        <dbReference type="ARBA" id="ARBA00022490"/>
    </source>
</evidence>
<comment type="caution">
    <text evidence="10">The sequence shown here is derived from an EMBL/GenBank/DDBJ whole genome shotgun (WGS) entry which is preliminary data.</text>
</comment>
<evidence type="ECO:0000256" key="9">
    <source>
        <dbReference type="PIRSR" id="PIRSR001357-50"/>
    </source>
</evidence>
<dbReference type="InterPro" id="IPR013785">
    <property type="entry name" value="Aldolase_TIM"/>
</dbReference>
<organism evidence="10 12">
    <name type="scientific">Adineta steineri</name>
    <dbReference type="NCBI Taxonomy" id="433720"/>
    <lineage>
        <taxon>Eukaryota</taxon>
        <taxon>Metazoa</taxon>
        <taxon>Spiralia</taxon>
        <taxon>Gnathifera</taxon>
        <taxon>Rotifera</taxon>
        <taxon>Eurotatoria</taxon>
        <taxon>Bdelloidea</taxon>
        <taxon>Adinetida</taxon>
        <taxon>Adinetidae</taxon>
        <taxon>Adineta</taxon>
    </lineage>
</organism>
<evidence type="ECO:0000313" key="12">
    <source>
        <dbReference type="Proteomes" id="UP000663845"/>
    </source>
</evidence>
<evidence type="ECO:0000256" key="8">
    <source>
        <dbReference type="ARBA" id="ARBA00056337"/>
    </source>
</evidence>
<dbReference type="PANTHER" id="PTHR10889:SF1">
    <property type="entry name" value="DEOXYRIBOSE-PHOSPHATE ALDOLASE"/>
    <property type="match status" value="1"/>
</dbReference>
<dbReference type="UniPathway" id="UPA00002">
    <property type="reaction ID" value="UER00468"/>
</dbReference>
<evidence type="ECO:0000256" key="5">
    <source>
        <dbReference type="ARBA" id="ARBA00023270"/>
    </source>
</evidence>
<comment type="function">
    <text evidence="8">Catalyzes a reversible aldol reaction between acetaldehyde and D-glyceraldehyde 3-phosphate to generate 2-deoxy-D-ribose 5-phosphate.</text>
</comment>
<dbReference type="PANTHER" id="PTHR10889">
    <property type="entry name" value="DEOXYRIBOSE-PHOSPHATE ALDOLASE"/>
    <property type="match status" value="1"/>
</dbReference>
<dbReference type="GO" id="GO:0046386">
    <property type="term" value="P:deoxyribose phosphate catabolic process"/>
    <property type="evidence" value="ECO:0007669"/>
    <property type="project" value="UniProtKB-UniPathway"/>
</dbReference>
<evidence type="ECO:0000256" key="4">
    <source>
        <dbReference type="ARBA" id="ARBA00023239"/>
    </source>
</evidence>
<evidence type="ECO:0000256" key="6">
    <source>
        <dbReference type="ARBA" id="ARBA00032755"/>
    </source>
</evidence>
<dbReference type="InterPro" id="IPR028581">
    <property type="entry name" value="DeoC_typeI"/>
</dbReference>
<dbReference type="GO" id="GO:0005737">
    <property type="term" value="C:cytoplasm"/>
    <property type="evidence" value="ECO:0007669"/>
    <property type="project" value="InterPro"/>
</dbReference>
<dbReference type="Proteomes" id="UP000663845">
    <property type="component" value="Unassembled WGS sequence"/>
</dbReference>
<evidence type="ECO:0000313" key="11">
    <source>
        <dbReference type="EMBL" id="CAF3701108.1"/>
    </source>
</evidence>
<dbReference type="Gene3D" id="3.20.20.70">
    <property type="entry name" value="Aldolase class I"/>
    <property type="match status" value="1"/>
</dbReference>
<accession>A0A813UHH9</accession>
<evidence type="ECO:0000313" key="10">
    <source>
        <dbReference type="EMBL" id="CAF0827762.1"/>
    </source>
</evidence>
<dbReference type="EMBL" id="CAJNOG010000042">
    <property type="protein sequence ID" value="CAF0827762.1"/>
    <property type="molecule type" value="Genomic_DNA"/>
</dbReference>
<dbReference type="GO" id="GO:0016052">
    <property type="term" value="P:carbohydrate catabolic process"/>
    <property type="evidence" value="ECO:0007669"/>
    <property type="project" value="TreeGrafter"/>
</dbReference>
<feature type="active site" description="Schiff-base intermediate with acetaldehyde" evidence="9">
    <location>
        <position position="165"/>
    </location>
</feature>
<dbReference type="CDD" id="cd00959">
    <property type="entry name" value="DeoC"/>
    <property type="match status" value="1"/>
</dbReference>
<gene>
    <name evidence="10" type="ORF">JYZ213_LOCUS6666</name>
    <name evidence="11" type="ORF">OXD698_LOCUS12287</name>
</gene>
<dbReference type="PIRSF" id="PIRSF001357">
    <property type="entry name" value="DeoC"/>
    <property type="match status" value="1"/>
</dbReference>
<dbReference type="FunFam" id="3.20.20.70:FF:000198">
    <property type="entry name" value="Deoxyribose-phosphate aldolase"/>
    <property type="match status" value="1"/>
</dbReference>
<proteinExistence type="inferred from homology"/>
<dbReference type="Pfam" id="PF01791">
    <property type="entry name" value="DeoC"/>
    <property type="match status" value="1"/>
</dbReference>
<dbReference type="SMART" id="SM01133">
    <property type="entry name" value="DeoC"/>
    <property type="match status" value="1"/>
</dbReference>
<dbReference type="SUPFAM" id="SSF51569">
    <property type="entry name" value="Aldolase"/>
    <property type="match status" value="1"/>
</dbReference>
<evidence type="ECO:0000256" key="1">
    <source>
        <dbReference type="ARBA" id="ARBA00010936"/>
    </source>
</evidence>
<comment type="similarity">
    <text evidence="1">Belongs to the DeoC/FbaB aldolase family. DeoC type 1 subfamily.</text>
</comment>
<reference evidence="10" key="1">
    <citation type="submission" date="2021-02" db="EMBL/GenBank/DDBJ databases">
        <authorList>
            <person name="Nowell W R."/>
        </authorList>
    </citation>
    <scope>NUCLEOTIDE SEQUENCE</scope>
</reference>
<dbReference type="InterPro" id="IPR011343">
    <property type="entry name" value="DeoC"/>
</dbReference>
<keyword evidence="5 9" id="KW-0704">Schiff base</keyword>
<dbReference type="AlphaFoldDB" id="A0A813UHH9"/>
<sequence>MASNTNTISVTYTQLGKMIDHSLLHPTMTDSDILAGLEIAKKYNVATACIKPYSIPIAKKILAGSDVLICPVIGFPHGNSTTEIKVIEAEAAAKAGGQEIDMVINIGKALGGDWDYVSKEIQLVNEAVIKHNAILKVIFENDYLQDEHIIKLCQICSLLSVAFVKTSTGYGFVKNADGLYSYKGATIPHLKLMREHCAPGVQIKAAGGVRTLDDLLVIRSLGVTRVGATATIAIMEEAKARGITDTPTEVILKSADHLQGGY</sequence>
<dbReference type="EMBL" id="CAJOAZ010000712">
    <property type="protein sequence ID" value="CAF3701108.1"/>
    <property type="molecule type" value="Genomic_DNA"/>
</dbReference>
<dbReference type="InterPro" id="IPR002915">
    <property type="entry name" value="DeoC/FbaB/LacD_aldolase"/>
</dbReference>
<dbReference type="GO" id="GO:0004139">
    <property type="term" value="F:deoxyribose-phosphate aldolase activity"/>
    <property type="evidence" value="ECO:0007669"/>
    <property type="project" value="UniProtKB-EC"/>
</dbReference>
<keyword evidence="3" id="KW-0963">Cytoplasm</keyword>